<dbReference type="GO" id="GO:0051014">
    <property type="term" value="P:actin filament severing"/>
    <property type="evidence" value="ECO:0007669"/>
    <property type="project" value="TreeGrafter"/>
</dbReference>
<dbReference type="Gene3D" id="1.10.950.10">
    <property type="entry name" value="Villin headpiece domain"/>
    <property type="match status" value="1"/>
</dbReference>
<reference evidence="2" key="1">
    <citation type="submission" date="2018-11" db="EMBL/GenBank/DDBJ databases">
        <authorList>
            <consortium name="Pathogen Informatics"/>
        </authorList>
    </citation>
    <scope>NUCLEOTIDE SEQUENCE [LARGE SCALE GENOMIC DNA]</scope>
</reference>
<dbReference type="GO" id="GO:0015629">
    <property type="term" value="C:actin cytoskeleton"/>
    <property type="evidence" value="ECO:0007669"/>
    <property type="project" value="TreeGrafter"/>
</dbReference>
<evidence type="ECO:0000313" key="2">
    <source>
        <dbReference type="EMBL" id="VDO93612.1"/>
    </source>
</evidence>
<dbReference type="GO" id="GO:0051016">
    <property type="term" value="P:barbed-end actin filament capping"/>
    <property type="evidence" value="ECO:0007669"/>
    <property type="project" value="TreeGrafter"/>
</dbReference>
<dbReference type="Pfam" id="PF02209">
    <property type="entry name" value="VHP"/>
    <property type="match status" value="1"/>
</dbReference>
<feature type="domain" description="HP" evidence="1">
    <location>
        <begin position="574"/>
        <end position="638"/>
    </location>
</feature>
<dbReference type="GO" id="GO:0005737">
    <property type="term" value="C:cytoplasm"/>
    <property type="evidence" value="ECO:0007669"/>
    <property type="project" value="TreeGrafter"/>
</dbReference>
<proteinExistence type="predicted"/>
<organism evidence="2">
    <name type="scientific">Heligmosomoides polygyrus</name>
    <name type="common">Parasitic roundworm</name>
    <dbReference type="NCBI Taxonomy" id="6339"/>
    <lineage>
        <taxon>Eukaryota</taxon>
        <taxon>Metazoa</taxon>
        <taxon>Ecdysozoa</taxon>
        <taxon>Nematoda</taxon>
        <taxon>Chromadorea</taxon>
        <taxon>Rhabditida</taxon>
        <taxon>Rhabditina</taxon>
        <taxon>Rhabditomorpha</taxon>
        <taxon>Strongyloidea</taxon>
        <taxon>Heligmosomidae</taxon>
        <taxon>Heligmosomoides</taxon>
    </lineage>
</organism>
<dbReference type="GO" id="GO:0008154">
    <property type="term" value="P:actin polymerization or depolymerization"/>
    <property type="evidence" value="ECO:0007669"/>
    <property type="project" value="TreeGrafter"/>
</dbReference>
<name>A0A3P8DBN9_HELPZ</name>
<dbReference type="InterPro" id="IPR029006">
    <property type="entry name" value="ADF-H/Gelsolin-like_dom_sf"/>
</dbReference>
<dbReference type="SMART" id="SM00153">
    <property type="entry name" value="VHP"/>
    <property type="match status" value="1"/>
</dbReference>
<dbReference type="OrthoDB" id="28894at2759"/>
<dbReference type="PANTHER" id="PTHR11977:SF45">
    <property type="entry name" value="SUPERVILLIN"/>
    <property type="match status" value="1"/>
</dbReference>
<protein>
    <recommendedName>
        <fullName evidence="1">HP domain-containing protein</fullName>
    </recommendedName>
</protein>
<sequence>MLQQHPTFNSKLCPRSEKRMDVRLVAPLASSVHQNAVFILVTPTKLYKYEGENSNILEKTKATQLCIQITTKSDLFCSAGKEQNVSGEQFWDVVPSCKKLKVSRHEMYSYFSLKRNEVEPFENVVAKTNLVLRVTDDYKLQSVTLIFDFGSEIYVWSGRSARKTTGRYAVEYAQQLVSEWSVFRRRRSHQNTLFAAKFSDWKSSETKIYSTPKPFQPEVVSTVGPALLMLSTTIPPFAEDQELTREMKDVITESLMFWQLVGEELELIDQTNVFVDDCCYVIRWQYRIQASGVRRLRSGQLSEKETGRERVAFFYWLGAKTSSKQQGLCALRLSHMDKEKHLHIRVAHLFEPPLFLSLFNGKFIVWWVHSAPPSSRMFVVGGCSPAESYANEIGAGSPMRSHGVYLRLSADSVIVTLYFMFRLTYGEWTYSCRCIQVQGSSSSTIEGDDKQSKWILAAGRTRTPRLFRIFEFEAAEVLSAQYHQVCPFPATQFALVDTILVDVGGRLWVWSEQTPTTFALRVAELYWKDRTGEVTVIGKGKEPEEFVALFAEWNDWPEGYDPQSPPRPLKELLAERTQTFDVEALRSRKSLPEGIDTKNLLQYLSSTDFRRVFAMSEEDFAKLPAWKQIRLKKEAGLF</sequence>
<dbReference type="InterPro" id="IPR036886">
    <property type="entry name" value="Villin_headpiece_dom_sf"/>
</dbReference>
<dbReference type="PANTHER" id="PTHR11977">
    <property type="entry name" value="VILLIN"/>
    <property type="match status" value="1"/>
</dbReference>
<dbReference type="InterPro" id="IPR007122">
    <property type="entry name" value="Villin/Gelsolin"/>
</dbReference>
<evidence type="ECO:0000259" key="1">
    <source>
        <dbReference type="PROSITE" id="PS51089"/>
    </source>
</evidence>
<dbReference type="PRINTS" id="PR00597">
    <property type="entry name" value="GELSOLIN"/>
</dbReference>
<dbReference type="SUPFAM" id="SSF47050">
    <property type="entry name" value="VHP, Villin headpiece domain"/>
    <property type="match status" value="1"/>
</dbReference>
<dbReference type="AlphaFoldDB" id="A0A3P8DBN9"/>
<dbReference type="PROSITE" id="PS51089">
    <property type="entry name" value="HP"/>
    <property type="match status" value="1"/>
</dbReference>
<dbReference type="EMBL" id="UZAH01027639">
    <property type="protein sequence ID" value="VDO93612.1"/>
    <property type="molecule type" value="Genomic_DNA"/>
</dbReference>
<dbReference type="Gene3D" id="3.40.20.10">
    <property type="entry name" value="Severin"/>
    <property type="match status" value="4"/>
</dbReference>
<dbReference type="SUPFAM" id="SSF55753">
    <property type="entry name" value="Actin depolymerizing proteins"/>
    <property type="match status" value="4"/>
</dbReference>
<dbReference type="GO" id="GO:0051015">
    <property type="term" value="F:actin filament binding"/>
    <property type="evidence" value="ECO:0007669"/>
    <property type="project" value="InterPro"/>
</dbReference>
<accession>A0A3P8DBN9</accession>
<gene>
    <name evidence="2" type="ORF">HPBE_LOCUS12785</name>
</gene>
<dbReference type="InterPro" id="IPR003128">
    <property type="entry name" value="Villin_headpiece"/>
</dbReference>
<dbReference type="GO" id="GO:0005546">
    <property type="term" value="F:phosphatidylinositol-4,5-bisphosphate binding"/>
    <property type="evidence" value="ECO:0007669"/>
    <property type="project" value="TreeGrafter"/>
</dbReference>